<dbReference type="RefSeq" id="WP_420244145.1">
    <property type="nucleotide sequence ID" value="NZ_BOPV01000001.1"/>
</dbReference>
<comment type="caution">
    <text evidence="1">The sequence shown here is derived from an EMBL/GenBank/DDBJ whole genome shotgun (WGS) entry which is preliminary data.</text>
</comment>
<keyword evidence="2" id="KW-1185">Reference proteome</keyword>
<proteinExistence type="predicted"/>
<dbReference type="EMBL" id="BOPV01000001">
    <property type="protein sequence ID" value="GIL40898.1"/>
    <property type="molecule type" value="Genomic_DNA"/>
</dbReference>
<reference evidence="1" key="1">
    <citation type="submission" date="2021-02" db="EMBL/GenBank/DDBJ databases">
        <title>Genome sequence of Rhodospirillales sp. strain TMPK1 isolated from soil.</title>
        <authorList>
            <person name="Nakai R."/>
            <person name="Kusada H."/>
            <person name="Tamaki H."/>
        </authorList>
    </citation>
    <scope>NUCLEOTIDE SEQUENCE</scope>
    <source>
        <strain evidence="1">TMPK1</strain>
    </source>
</reference>
<dbReference type="Proteomes" id="UP000681075">
    <property type="component" value="Unassembled WGS sequence"/>
</dbReference>
<accession>A0A8S8XA65</accession>
<sequence>MDEKPPQKDAPKKYRDGIIIPPEEILALVGACILIVRGRIKRPSDAERGGRSLEAWLRESSGVPEDEIEWAMTEAKAMEPAERGKIVGQALPEYAGKTA</sequence>
<organism evidence="1 2">
    <name type="scientific">Roseiterribacter gracilis</name>
    <dbReference type="NCBI Taxonomy" id="2812848"/>
    <lineage>
        <taxon>Bacteria</taxon>
        <taxon>Pseudomonadati</taxon>
        <taxon>Pseudomonadota</taxon>
        <taxon>Alphaproteobacteria</taxon>
        <taxon>Rhodospirillales</taxon>
        <taxon>Roseiterribacteraceae</taxon>
        <taxon>Roseiterribacter</taxon>
    </lineage>
</organism>
<gene>
    <name evidence="1" type="ORF">TMPK1_31350</name>
</gene>
<protein>
    <submittedName>
        <fullName evidence="1">Uncharacterized protein</fullName>
    </submittedName>
</protein>
<evidence type="ECO:0000313" key="1">
    <source>
        <dbReference type="EMBL" id="GIL40898.1"/>
    </source>
</evidence>
<dbReference type="AlphaFoldDB" id="A0A8S8XA65"/>
<evidence type="ECO:0000313" key="2">
    <source>
        <dbReference type="Proteomes" id="UP000681075"/>
    </source>
</evidence>
<name>A0A8S8XA65_9PROT</name>